<reference evidence="2 3" key="1">
    <citation type="journal article" date="2015" name="Nature">
        <title>rRNA introns, odd ribosomes, and small enigmatic genomes across a large radiation of phyla.</title>
        <authorList>
            <person name="Brown C.T."/>
            <person name="Hug L.A."/>
            <person name="Thomas B.C."/>
            <person name="Sharon I."/>
            <person name="Castelle C.J."/>
            <person name="Singh A."/>
            <person name="Wilkins M.J."/>
            <person name="Williams K.H."/>
            <person name="Banfield J.F."/>
        </authorList>
    </citation>
    <scope>NUCLEOTIDE SEQUENCE [LARGE SCALE GENOMIC DNA]</scope>
</reference>
<dbReference type="EMBL" id="LBTH01000068">
    <property type="protein sequence ID" value="KKQ34201.1"/>
    <property type="molecule type" value="Genomic_DNA"/>
</dbReference>
<name>A0A0G0K0P3_9BACT</name>
<evidence type="ECO:0000256" key="1">
    <source>
        <dbReference type="SAM" id="Phobius"/>
    </source>
</evidence>
<dbReference type="Proteomes" id="UP000034852">
    <property type="component" value="Unassembled WGS sequence"/>
</dbReference>
<evidence type="ECO:0000313" key="3">
    <source>
        <dbReference type="Proteomes" id="UP000034852"/>
    </source>
</evidence>
<proteinExistence type="predicted"/>
<keyword evidence="1" id="KW-1133">Transmembrane helix</keyword>
<dbReference type="AlphaFoldDB" id="A0A0G0K0P3"/>
<protein>
    <submittedName>
        <fullName evidence="2">Uncharacterized protein</fullName>
    </submittedName>
</protein>
<organism evidence="2 3">
    <name type="scientific">candidate division WS6 bacterium GW2011_GWA2_37_6</name>
    <dbReference type="NCBI Taxonomy" id="1619087"/>
    <lineage>
        <taxon>Bacteria</taxon>
        <taxon>Candidatus Dojkabacteria</taxon>
    </lineage>
</organism>
<gene>
    <name evidence="2" type="ORF">US52_C0068G0003</name>
</gene>
<comment type="caution">
    <text evidence="2">The sequence shown here is derived from an EMBL/GenBank/DDBJ whole genome shotgun (WGS) entry which is preliminary data.</text>
</comment>
<keyword evidence="1" id="KW-0472">Membrane</keyword>
<evidence type="ECO:0000313" key="2">
    <source>
        <dbReference type="EMBL" id="KKQ34201.1"/>
    </source>
</evidence>
<dbReference type="PATRIC" id="fig|1619087.5.peg.765"/>
<sequence>MIKLLRKYKFIVAAIIFLLLLIICSVVVFFVFFNKKDEEEKDTEPVSVTNTTECEEAVGQTFSSENFDLKLKAPCSFKKIYEVAGNASNCPGVTTETAIISFTGTYLNLDVNQCPVKPYDSQIEETYTLTSKDGKDFTVYIYNDAFDETRKFIQANSEYKLQLRATGGPGSMKITEKNLTEVRTEVKDLIESLEFEV</sequence>
<feature type="transmembrane region" description="Helical" evidence="1">
    <location>
        <begin position="12"/>
        <end position="33"/>
    </location>
</feature>
<accession>A0A0G0K0P3</accession>
<keyword evidence="1" id="KW-0812">Transmembrane</keyword>